<dbReference type="Gene3D" id="3.90.1800.10">
    <property type="entry name" value="RNA polymerase alpha subunit dimerisation domain"/>
    <property type="match status" value="1"/>
</dbReference>
<proteinExistence type="inferred from homology"/>
<dbReference type="GO" id="GO:0003677">
    <property type="term" value="F:DNA binding"/>
    <property type="evidence" value="ECO:0007669"/>
    <property type="project" value="InterPro"/>
</dbReference>
<evidence type="ECO:0000259" key="19">
    <source>
        <dbReference type="Pfam" id="PF04560"/>
    </source>
</evidence>
<evidence type="ECO:0000256" key="5">
    <source>
        <dbReference type="ARBA" id="ARBA00022695"/>
    </source>
</evidence>
<accession>A0A8T0RAB0</accession>
<dbReference type="GO" id="GO:0005634">
    <property type="term" value="C:nucleus"/>
    <property type="evidence" value="ECO:0007669"/>
    <property type="project" value="UniProtKB-SubCell"/>
</dbReference>
<dbReference type="Gene3D" id="2.40.270.10">
    <property type="entry name" value="DNA-directed RNA polymerase, subunit 2, domain 6"/>
    <property type="match status" value="1"/>
</dbReference>
<evidence type="ECO:0000256" key="7">
    <source>
        <dbReference type="ARBA" id="ARBA00022771"/>
    </source>
</evidence>
<evidence type="ECO:0000259" key="23">
    <source>
        <dbReference type="Pfam" id="PF04566"/>
    </source>
</evidence>
<evidence type="ECO:0000256" key="9">
    <source>
        <dbReference type="ARBA" id="ARBA00022842"/>
    </source>
</evidence>
<feature type="domain" description="DNA-directed RNA polymerase subunit 2 hybrid-binding" evidence="18">
    <location>
        <begin position="778"/>
        <end position="1148"/>
    </location>
</feature>
<feature type="transmembrane region" description="Helical" evidence="17">
    <location>
        <begin position="338"/>
        <end position="359"/>
    </location>
</feature>
<dbReference type="Pfam" id="PF04566">
    <property type="entry name" value="RNA_pol_Rpb2_4"/>
    <property type="match status" value="1"/>
</dbReference>
<keyword evidence="26" id="KW-1185">Reference proteome</keyword>
<dbReference type="FunFam" id="3.90.1100.10:FF:000015">
    <property type="entry name" value="DNA-directed RNA polymerase subunit beta"/>
    <property type="match status" value="1"/>
</dbReference>
<gene>
    <name evidence="25" type="ORF">PVAP13_6KG073270</name>
</gene>
<dbReference type="Pfam" id="PF04560">
    <property type="entry name" value="RNA_pol_Rpb2_7"/>
    <property type="match status" value="1"/>
</dbReference>
<evidence type="ECO:0000256" key="16">
    <source>
        <dbReference type="SAM" id="MobiDB-lite"/>
    </source>
</evidence>
<keyword evidence="8" id="KW-0862">Zinc</keyword>
<dbReference type="EC" id="2.7.7.6" evidence="15"/>
<name>A0A8T0RAB0_PANVG</name>
<comment type="caution">
    <text evidence="25">The sequence shown here is derived from an EMBL/GenBank/DDBJ whole genome shotgun (WGS) entry which is preliminary data.</text>
</comment>
<keyword evidence="12" id="KW-0539">Nucleus</keyword>
<evidence type="ECO:0000259" key="21">
    <source>
        <dbReference type="Pfam" id="PF04563"/>
    </source>
</evidence>
<keyword evidence="17" id="KW-0472">Membrane</keyword>
<evidence type="ECO:0000256" key="17">
    <source>
        <dbReference type="SAM" id="Phobius"/>
    </source>
</evidence>
<dbReference type="Pfam" id="PF04565">
    <property type="entry name" value="RNA_pol_Rpb2_3"/>
    <property type="match status" value="1"/>
</dbReference>
<protein>
    <recommendedName>
        <fullName evidence="15">DNA-directed RNA polymerase subunit beta</fullName>
        <ecNumber evidence="15">2.7.7.6</ecNumber>
    </recommendedName>
</protein>
<evidence type="ECO:0000259" key="20">
    <source>
        <dbReference type="Pfam" id="PF04561"/>
    </source>
</evidence>
<dbReference type="InterPro" id="IPR037033">
    <property type="entry name" value="DNA-dir_RNAP_su2_hyb_sf"/>
</dbReference>
<dbReference type="SUPFAM" id="SSF64484">
    <property type="entry name" value="beta and beta-prime subunits of DNA dependent RNA-polymerase"/>
    <property type="match status" value="1"/>
</dbReference>
<dbReference type="Pfam" id="PF04563">
    <property type="entry name" value="RNA_pol_Rpb2_1"/>
    <property type="match status" value="1"/>
</dbReference>
<evidence type="ECO:0000256" key="11">
    <source>
        <dbReference type="ARBA" id="ARBA00023163"/>
    </source>
</evidence>
<dbReference type="InterPro" id="IPR007642">
    <property type="entry name" value="RNA_pol_Rpb2_2"/>
</dbReference>
<dbReference type="FunFam" id="2.40.50.150:FF:000005">
    <property type="entry name" value="DNA-directed RNA polymerase subunit beta"/>
    <property type="match status" value="1"/>
</dbReference>
<dbReference type="InterPro" id="IPR007644">
    <property type="entry name" value="RNA_pol_bsu_protrusion"/>
</dbReference>
<dbReference type="InterPro" id="IPR007645">
    <property type="entry name" value="RNA_pol_Rpb2_3"/>
</dbReference>
<feature type="domain" description="RNA polymerase beta subunit protrusion" evidence="21">
    <location>
        <begin position="124"/>
        <end position="506"/>
    </location>
</feature>
<sequence length="1251" mass="140913">MGKSQANGDPSPDVSDSDMMDFLNMDGDGEDDCDSPKKNSTIGERWPSVDVDVDQSVMDVDFEGLLSVVDEGNGQSSAMDVELEGTLSVEDVDFTGTPVPVDFNVASLERFCKEASRSFFSKNGLVSHQINSYNDFVSQGLQELIDSIGEITVEPDYDPSNKDGAWKYASVKFGKVTLEEPVFMVENSDLAVQDLKLKPRHARLQKMTYSSRMNVEMAVQVYTLEKSDKAKTGKDMHVSRRDIMKETKQVGIGMLPVMVKSKLCWLDKLEESECQFDSGGYFLIKGMEKVFIAEEQRCLSRIWITDRPCLEASYMSVIKREKIYIKLVQSKRNESLKVINISFLGAIMPIWVMFFALGVSSDKEAFDMIDILDCDASVINIISSTVKESHEECEGFRALGRACQYVDKLVKKTKFPPEEAFDEYVCKYMFPGVNGIRCKAIFLGYMVKCLLMAYSGNRKCDNKDDFRNKRLDLACQLLRRELWVHVMFAQRRMVKLMQKDLSSDGNLQDLRRYLDASIVTNGLNRAFSTGSWRHPYKSERCSGVVATLRRANPLQMMSDLRKTRQWFAYSGTTGDARYPNPSYWGKLCFLSTPDGEKCGFVKNLAVTAMVSSVVKEPPLIDTFVDCGMMKLDENITLQDISGKDRIFLNGNLIGVCADPGKLISQFRSLRRNKKIEPQVEIKRDRHSKEVRVFSDPGRILRPLLVVENLRRIKRPKGGLYSFQELMDQNIIELIGAEEEEDIQCAPGIRHLFTREKEEVSSDYTHCELDPSFLLGLSCSLIPFANHNNAKRVLMQAEKLSQQAIGYSPLNSCSRFDSLSHQIFYPQRPLFKTVVADCIGKADYNFGRKDDFTPTEYFNGQNAIVSVNVHQGFNLEDSLVLNRASLERGMFRTLHFKSYKANVENKEITRRLKYKENLSFGKVQSKKGKVDSLDNEGLPYVGASLQSGDIVIGKVTESGEDFSVKLMHTEKGMVEKVVLSANDDGMNFATVTLRQSRSPCVGDKFASMHGQKGVVGLLDSQENFPFTRQGIVPDIVINPHGFPTRQTPGQLLEAALGKGIALGGKVRYATPFTTPSVDVITEQLHKAGFSRWGGESVLNGHTGERMRSLVFIGPTFYQRLTHMSEDKVKFRNTGPVHPLTRQPVEDKKRFGGVKFGEMERDCLLGHGAAASLHERLFVLSDFSQMHICQACERVANVIMRPEPGGKKVHGPYCLFCQSAERIVRINVPYGAKLLYQELFSMGICLKFETEVR</sequence>
<dbReference type="PANTHER" id="PTHR20856">
    <property type="entry name" value="DNA-DIRECTED RNA POLYMERASE I SUBUNIT 2"/>
    <property type="match status" value="1"/>
</dbReference>
<evidence type="ECO:0000256" key="8">
    <source>
        <dbReference type="ARBA" id="ARBA00022833"/>
    </source>
</evidence>
<dbReference type="EMBL" id="CM029047">
    <property type="protein sequence ID" value="KAG2581853.1"/>
    <property type="molecule type" value="Genomic_DNA"/>
</dbReference>
<dbReference type="Gene3D" id="3.90.1110.10">
    <property type="entry name" value="RNA polymerase Rpb2, domain 2"/>
    <property type="match status" value="1"/>
</dbReference>
<feature type="domain" description="RNA polymerase Rpb2" evidence="22">
    <location>
        <begin position="548"/>
        <end position="610"/>
    </location>
</feature>
<comment type="function">
    <text evidence="15">DNA-dependent RNA polymerase catalyzes the transcription of DNA into RNA using the four ribonucleoside triphosphates as substrates.</text>
</comment>
<dbReference type="Proteomes" id="UP000823388">
    <property type="component" value="Chromosome 6K"/>
</dbReference>
<comment type="similarity">
    <text evidence="2 14">Belongs to the RNA polymerase beta chain family.</text>
</comment>
<evidence type="ECO:0000256" key="13">
    <source>
        <dbReference type="ARBA" id="ARBA00048552"/>
    </source>
</evidence>
<dbReference type="PROSITE" id="PS01166">
    <property type="entry name" value="RNA_POL_BETA"/>
    <property type="match status" value="1"/>
</dbReference>
<keyword evidence="9" id="KW-0460">Magnesium</keyword>
<evidence type="ECO:0000259" key="18">
    <source>
        <dbReference type="Pfam" id="PF00562"/>
    </source>
</evidence>
<dbReference type="Pfam" id="PF00562">
    <property type="entry name" value="RNA_pol_Rpb2_6"/>
    <property type="match status" value="1"/>
</dbReference>
<evidence type="ECO:0000256" key="14">
    <source>
        <dbReference type="RuleBase" id="RU000434"/>
    </source>
</evidence>
<dbReference type="FunFam" id="3.90.1110.10:FF:000010">
    <property type="entry name" value="DNA-directed RNA polymerase subunit beta"/>
    <property type="match status" value="1"/>
</dbReference>
<keyword evidence="10" id="KW-0805">Transcription regulation</keyword>
<evidence type="ECO:0000259" key="24">
    <source>
        <dbReference type="Pfam" id="PF04567"/>
    </source>
</evidence>
<dbReference type="Gene3D" id="2.40.50.150">
    <property type="match status" value="1"/>
</dbReference>
<keyword evidence="6" id="KW-0479">Metal-binding</keyword>
<keyword evidence="7" id="KW-0863">Zinc-finger</keyword>
<dbReference type="InterPro" id="IPR007121">
    <property type="entry name" value="RNA_pol_bsu_CS"/>
</dbReference>
<dbReference type="InterPro" id="IPR007647">
    <property type="entry name" value="RNA_pol_Rpb2_5"/>
</dbReference>
<dbReference type="InterPro" id="IPR037034">
    <property type="entry name" value="RNA_pol_Rpb2_2_sf"/>
</dbReference>
<dbReference type="Gene3D" id="3.90.1100.10">
    <property type="match status" value="2"/>
</dbReference>
<dbReference type="GO" id="GO:0008270">
    <property type="term" value="F:zinc ion binding"/>
    <property type="evidence" value="ECO:0007669"/>
    <property type="project" value="UniProtKB-KW"/>
</dbReference>
<evidence type="ECO:0000256" key="1">
    <source>
        <dbReference type="ARBA" id="ARBA00004123"/>
    </source>
</evidence>
<comment type="catalytic activity">
    <reaction evidence="13 15">
        <text>RNA(n) + a ribonucleoside 5'-triphosphate = RNA(n+1) + diphosphate</text>
        <dbReference type="Rhea" id="RHEA:21248"/>
        <dbReference type="Rhea" id="RHEA-COMP:14527"/>
        <dbReference type="Rhea" id="RHEA-COMP:17342"/>
        <dbReference type="ChEBI" id="CHEBI:33019"/>
        <dbReference type="ChEBI" id="CHEBI:61557"/>
        <dbReference type="ChEBI" id="CHEBI:140395"/>
        <dbReference type="EC" id="2.7.7.6"/>
    </reaction>
</comment>
<dbReference type="GO" id="GO:0000428">
    <property type="term" value="C:DNA-directed RNA polymerase complex"/>
    <property type="evidence" value="ECO:0007669"/>
    <property type="project" value="UniProtKB-KW"/>
</dbReference>
<feature type="domain" description="RNA polymerase Rpb2" evidence="20">
    <location>
        <begin position="348"/>
        <end position="472"/>
    </location>
</feature>
<evidence type="ECO:0000256" key="6">
    <source>
        <dbReference type="ARBA" id="ARBA00022723"/>
    </source>
</evidence>
<dbReference type="OrthoDB" id="10248617at2759"/>
<comment type="subcellular location">
    <subcellularLocation>
        <location evidence="1">Nucleus</location>
    </subcellularLocation>
</comment>
<evidence type="ECO:0000256" key="4">
    <source>
        <dbReference type="ARBA" id="ARBA00022679"/>
    </source>
</evidence>
<dbReference type="InterPro" id="IPR007120">
    <property type="entry name" value="DNA-dir_RNAP_su2_dom"/>
</dbReference>
<reference evidence="25" key="1">
    <citation type="submission" date="2020-05" db="EMBL/GenBank/DDBJ databases">
        <title>WGS assembly of Panicum virgatum.</title>
        <authorList>
            <person name="Lovell J.T."/>
            <person name="Jenkins J."/>
            <person name="Shu S."/>
            <person name="Juenger T.E."/>
            <person name="Schmutz J."/>
        </authorList>
    </citation>
    <scope>NUCLEOTIDE SEQUENCE</scope>
    <source>
        <strain evidence="25">AP13</strain>
    </source>
</reference>
<evidence type="ECO:0000256" key="3">
    <source>
        <dbReference type="ARBA" id="ARBA00022478"/>
    </source>
</evidence>
<evidence type="ECO:0000256" key="2">
    <source>
        <dbReference type="ARBA" id="ARBA00006835"/>
    </source>
</evidence>
<keyword evidence="5 15" id="KW-0548">Nucleotidyltransferase</keyword>
<keyword evidence="17" id="KW-1133">Transmembrane helix</keyword>
<keyword evidence="11 15" id="KW-0804">Transcription</keyword>
<dbReference type="FunFam" id="3.90.1100.10:FF:000012">
    <property type="entry name" value="DNA-directed RNA polymerase subunit beta"/>
    <property type="match status" value="1"/>
</dbReference>
<feature type="domain" description="RNA polymerase Rpb2" evidence="24">
    <location>
        <begin position="722"/>
        <end position="770"/>
    </location>
</feature>
<organism evidence="25 26">
    <name type="scientific">Panicum virgatum</name>
    <name type="common">Blackwell switchgrass</name>
    <dbReference type="NCBI Taxonomy" id="38727"/>
    <lineage>
        <taxon>Eukaryota</taxon>
        <taxon>Viridiplantae</taxon>
        <taxon>Streptophyta</taxon>
        <taxon>Embryophyta</taxon>
        <taxon>Tracheophyta</taxon>
        <taxon>Spermatophyta</taxon>
        <taxon>Magnoliopsida</taxon>
        <taxon>Liliopsida</taxon>
        <taxon>Poales</taxon>
        <taxon>Poaceae</taxon>
        <taxon>PACMAD clade</taxon>
        <taxon>Panicoideae</taxon>
        <taxon>Panicodae</taxon>
        <taxon>Paniceae</taxon>
        <taxon>Panicinae</taxon>
        <taxon>Panicum</taxon>
        <taxon>Panicum sect. Hiantes</taxon>
    </lineage>
</organism>
<dbReference type="CDD" id="cd00653">
    <property type="entry name" value="RNA_pol_B_RPB2"/>
    <property type="match status" value="1"/>
</dbReference>
<dbReference type="InterPro" id="IPR014724">
    <property type="entry name" value="RNA_pol_RPB2_OB-fold"/>
</dbReference>
<keyword evidence="17" id="KW-0812">Transmembrane</keyword>
<dbReference type="GO" id="GO:0032549">
    <property type="term" value="F:ribonucleoside binding"/>
    <property type="evidence" value="ECO:0007669"/>
    <property type="project" value="InterPro"/>
</dbReference>
<dbReference type="InterPro" id="IPR007646">
    <property type="entry name" value="RNA_pol_Rpb2_4"/>
</dbReference>
<keyword evidence="3 15" id="KW-0240">DNA-directed RNA polymerase</keyword>
<evidence type="ECO:0000313" key="25">
    <source>
        <dbReference type="EMBL" id="KAG2581853.1"/>
    </source>
</evidence>
<dbReference type="Pfam" id="PF04561">
    <property type="entry name" value="RNA_pol_Rpb2_2"/>
    <property type="match status" value="1"/>
</dbReference>
<dbReference type="InterPro" id="IPR007641">
    <property type="entry name" value="RNA_pol_Rpb2_7"/>
</dbReference>
<evidence type="ECO:0000313" key="26">
    <source>
        <dbReference type="Proteomes" id="UP000823388"/>
    </source>
</evidence>
<dbReference type="GO" id="GO:0003899">
    <property type="term" value="F:DNA-directed RNA polymerase activity"/>
    <property type="evidence" value="ECO:0007669"/>
    <property type="project" value="UniProtKB-EC"/>
</dbReference>
<dbReference type="GO" id="GO:0006351">
    <property type="term" value="P:DNA-templated transcription"/>
    <property type="evidence" value="ECO:0007669"/>
    <property type="project" value="InterPro"/>
</dbReference>
<dbReference type="InterPro" id="IPR015712">
    <property type="entry name" value="DNA-dir_RNA_pol_su2"/>
</dbReference>
<evidence type="ECO:0000256" key="10">
    <source>
        <dbReference type="ARBA" id="ARBA00023015"/>
    </source>
</evidence>
<dbReference type="AlphaFoldDB" id="A0A8T0RAB0"/>
<evidence type="ECO:0000256" key="15">
    <source>
        <dbReference type="RuleBase" id="RU363031"/>
    </source>
</evidence>
<dbReference type="Pfam" id="PF04567">
    <property type="entry name" value="RNA_pol_Rpb2_5"/>
    <property type="match status" value="1"/>
</dbReference>
<feature type="domain" description="RNA polymerase Rpb2" evidence="19">
    <location>
        <begin position="1150"/>
        <end position="1248"/>
    </location>
</feature>
<keyword evidence="4 15" id="KW-0808">Transferase</keyword>
<feature type="region of interest" description="Disordered" evidence="16">
    <location>
        <begin position="1"/>
        <end position="44"/>
    </location>
</feature>
<dbReference type="FunFam" id="3.90.1800.10:FF:000006">
    <property type="entry name" value="DNA-directed RNA polymerase subunit beta"/>
    <property type="match status" value="1"/>
</dbReference>
<evidence type="ECO:0000256" key="12">
    <source>
        <dbReference type="ARBA" id="ARBA00023242"/>
    </source>
</evidence>
<feature type="domain" description="RNA polymerase Rpb2" evidence="23">
    <location>
        <begin position="646"/>
        <end position="707"/>
    </location>
</feature>
<evidence type="ECO:0000259" key="22">
    <source>
        <dbReference type="Pfam" id="PF04565"/>
    </source>
</evidence>